<feature type="compositionally biased region" description="Acidic residues" evidence="1">
    <location>
        <begin position="655"/>
        <end position="664"/>
    </location>
</feature>
<feature type="region of interest" description="Disordered" evidence="1">
    <location>
        <begin position="361"/>
        <end position="387"/>
    </location>
</feature>
<feature type="compositionally biased region" description="Basic and acidic residues" evidence="1">
    <location>
        <begin position="1410"/>
        <end position="1428"/>
    </location>
</feature>
<feature type="region of interest" description="Disordered" evidence="1">
    <location>
        <begin position="890"/>
        <end position="940"/>
    </location>
</feature>
<dbReference type="EMBL" id="LNIX01000004">
    <property type="protein sequence ID" value="OXA55673.1"/>
    <property type="molecule type" value="Genomic_DNA"/>
</dbReference>
<feature type="region of interest" description="Disordered" evidence="1">
    <location>
        <begin position="1857"/>
        <end position="1876"/>
    </location>
</feature>
<feature type="compositionally biased region" description="Low complexity" evidence="1">
    <location>
        <begin position="497"/>
        <end position="513"/>
    </location>
</feature>
<feature type="compositionally biased region" description="Low complexity" evidence="1">
    <location>
        <begin position="1532"/>
        <end position="1543"/>
    </location>
</feature>
<name>A0A226EDI0_FOLCA</name>
<feature type="compositionally biased region" description="Basic and acidic residues" evidence="1">
    <location>
        <begin position="913"/>
        <end position="931"/>
    </location>
</feature>
<feature type="region of interest" description="Disordered" evidence="1">
    <location>
        <begin position="1248"/>
        <end position="1267"/>
    </location>
</feature>
<feature type="region of interest" description="Disordered" evidence="1">
    <location>
        <begin position="583"/>
        <end position="775"/>
    </location>
</feature>
<comment type="caution">
    <text evidence="3">The sequence shown here is derived from an EMBL/GenBank/DDBJ whole genome shotgun (WGS) entry which is preliminary data.</text>
</comment>
<feature type="region of interest" description="Disordered" evidence="1">
    <location>
        <begin position="1736"/>
        <end position="1755"/>
    </location>
</feature>
<feature type="region of interest" description="Disordered" evidence="1">
    <location>
        <begin position="1015"/>
        <end position="1150"/>
    </location>
</feature>
<feature type="chain" id="PRO_5013053461" evidence="2">
    <location>
        <begin position="20"/>
        <end position="2207"/>
    </location>
</feature>
<protein>
    <submittedName>
        <fullName evidence="3">Nipped-B-like protein B</fullName>
    </submittedName>
</protein>
<feature type="compositionally biased region" description="Polar residues" evidence="1">
    <location>
        <begin position="1481"/>
        <end position="1498"/>
    </location>
</feature>
<keyword evidence="4" id="KW-1185">Reference proteome</keyword>
<sequence length="2207" mass="245690">MWSTVVPLLLSLLVSDPMAQLGAGNLNYYVRRKRDNPGDINEFVKEEVGKLSDDSFDGDVLLLQRIDTVAHVSNYFLATDNSSLIFERHVNDRDPMAQLGAGNLNYYVRRKRDNPGDINEFVKEEVGKLSDDSFDGDVLLLQRIDTVAHVSNYFLATDNSSLIFERHVNDRDPMAQLGAGNLNYYVRRKRDNPGDINEFVKEEVGKLSDDSFDGDVLLLQRIDTVAHVSNYFLATDNSSLIFERHVNDRGTDVIVLSAEEDKLIVSGAMKRRYVVLREYQGGPLYHVVYAYLRDFNPVYDRGAPTTEDANSGGRYVIEWDAWDYRGPGQERFVTYGFTNCGPSAIVPCGYNPIFSPDSDLKPSGVKERWVPTSETARKNPAGKNNLVRIRGEDGYDIGDTYDFYSDLEPQSSRDQGTKHPLPPKQKHQVLLDQDTKYTNVDQNFKNRPKIVDNSEPSQDSEGSKNPPDTESRPAPVPLWAGGPSGYFYESASTAAVSSSLSSTSTLSGSPSGPWISSRQSKGDSVGHASGQKLEVWTSPDGSGAVRRSGVEASEIGRETGAGLTWQDKSSGLRAVSFQNVEKNRVENRTEGGGRWGPRVKRSVTIREQEDDEHEEEGSKIRYGSRSSKMLETSRKDKDQILSDAMGLMSFTSGGDDLDDDDEADIAMRESARREKTKYRESSSKSRIREDDEYLRDREYRRDRDRKRTEWDRDRDDAKRGSKSDKLYQDRDKSYRSNKDRDSIYRGRDRDDDRLIKERDQARLTGTGQDKDSLYVYSRDKETQIYDRETDKVSLERAGRYKMSQDRDKDTVLTGRETEVVLLKNSQKDDALLYRGKETEASYKNQDREKVFVDRAGGDKLSQERGKDSAYVGKEREAALYYGGKEPSLSTDKDSLYIDRNRGRTLLKTPTGEKLTRDGSKDTIISGRERDSLSTGDLVSSTKEKDVLYRNQDRENIALENPGGDRLTQEREKDTAYVGKERGASLYYGGKEPSLYTVSDKDSLYIDRNRDRIALETPQGQKLTREGSKDNIISERERGSLSIGDSISSAKEKDILYRNQERENVALENPGGIKLSQERDKDTAYVGKERDSALYYRGKEPTLHPDSDKDSVYIDQNRGQIPLGEKLTRDGSKDTIIPGRDRDSLSIGDPISSTKEKDVLYRNRDRENVALENPGGVKLTQERDKTTLLQDREKDSLNIDRDSTLTRAKEKDTLIIDQNREKISLYENNPSRDNKILSQDKSSDTLYIGRDRESLSSSPNQVDQAKERERLYLQNQRESLIYRDRGIPEEIVAPKKSPPPFIESTHTDTSLSLVQHTDTVRSGPSPYQSPPQGNPRIKQVPYPPDQDKPPKIEPPGDEEDSQRYNIRTKNRGGGEFSDDNDGRSKVKEPLTPQVDLDERTVAANHAYKNRKIADEDVTKPLPIDDRGHDATWSSKNNNPPNAGNDWGEEISPPVKKPPALPQNNLNNNDWSNVEPQKKTRPENNNNWSHDEWGNNNQPKNKIIPTSRPETWGDNGNNRPPQKSPDWEDTAQKNSRNSNDETNNNGRQPETIVNSHNWNKYWPSDRPSKNNNGKTNKNKEIIDYYSSPSPPHSSFFQENGVQNNKKRPEAMGRGIVKSPKRPDDNPDDNPTPVIFRPAHLTGKGDITANAASTDGQARANAVDKIGLGAKSTAINGSSATANSLSTTSGDALSRSETYGAGGSKSNALAQGTGVAIGRAISRGRGDSEANSISRANGAEANSFSGQGGNSKANSISNNQGDSIASSVALRGGNSRSSALSHGAGTASSASLTEGGGASYSSANARGGGSALSSSASKAQCFILTFNRHKWSHVVVNFNIFLTSEIGYYMSDGGASHSSASSVAGGSSFSTSVSKGGGRTVADAMAEQGESVATAVSDSGEDDTPFDPDTFADHVKTMPDATFTVVNPTLGRSIVPQDSESSSSSPQNMENQVYLPGWKTQYLSQPIQPNATLKHDSDLFFGLGSCPYKSADESDLEDNNGERFLRYYMTLLRSWCLPKEVKMMKRLIKDGALVVSGTILKVNEAYLRRGKLSPTQLEDVSIAFEMHLFSQMVNDARSSSVVSRAPAGKRVSRSVRFLEDLIIKGVQEARSLTRRHFIHLTRQLILVAKVTYTKLLQDFDVIEPCDRCVFDKRLNLNDRMEVMALIQWLLKGMGPLNKAGADSVSAEDSFTNFFNINNAAIEARVQNYAD</sequence>
<reference evidence="3 4" key="1">
    <citation type="submission" date="2015-12" db="EMBL/GenBank/DDBJ databases">
        <title>The genome of Folsomia candida.</title>
        <authorList>
            <person name="Faddeeva A."/>
            <person name="Derks M.F."/>
            <person name="Anvar Y."/>
            <person name="Smit S."/>
            <person name="Van Straalen N."/>
            <person name="Roelofs D."/>
        </authorList>
    </citation>
    <scope>NUCLEOTIDE SEQUENCE [LARGE SCALE GENOMIC DNA]</scope>
    <source>
        <strain evidence="3 4">VU population</strain>
        <tissue evidence="3">Whole body</tissue>
    </source>
</reference>
<proteinExistence type="predicted"/>
<evidence type="ECO:0000256" key="2">
    <source>
        <dbReference type="SAM" id="SignalP"/>
    </source>
</evidence>
<feature type="compositionally biased region" description="Polar residues" evidence="1">
    <location>
        <begin position="436"/>
        <end position="445"/>
    </location>
</feature>
<feature type="region of interest" description="Disordered" evidence="1">
    <location>
        <begin position="497"/>
        <end position="555"/>
    </location>
</feature>
<gene>
    <name evidence="3" type="ORF">Fcan01_09136</name>
</gene>
<feature type="compositionally biased region" description="Basic and acidic residues" evidence="1">
    <location>
        <begin position="1022"/>
        <end position="1038"/>
    </location>
</feature>
<feature type="compositionally biased region" description="Basic and acidic residues" evidence="1">
    <location>
        <begin position="631"/>
        <end position="640"/>
    </location>
</feature>
<feature type="region of interest" description="Disordered" evidence="1">
    <location>
        <begin position="400"/>
        <end position="478"/>
    </location>
</feature>
<accession>A0A226EDI0</accession>
<feature type="compositionally biased region" description="Polar residues" evidence="1">
    <location>
        <begin position="1772"/>
        <end position="1789"/>
    </location>
</feature>
<feature type="compositionally biased region" description="Basic and acidic residues" evidence="1">
    <location>
        <begin position="890"/>
        <end position="901"/>
    </location>
</feature>
<feature type="compositionally biased region" description="Low complexity" evidence="1">
    <location>
        <begin position="1673"/>
        <end position="1687"/>
    </location>
</feature>
<organism evidence="3 4">
    <name type="scientific">Folsomia candida</name>
    <name type="common">Springtail</name>
    <dbReference type="NCBI Taxonomy" id="158441"/>
    <lineage>
        <taxon>Eukaryota</taxon>
        <taxon>Metazoa</taxon>
        <taxon>Ecdysozoa</taxon>
        <taxon>Arthropoda</taxon>
        <taxon>Hexapoda</taxon>
        <taxon>Collembola</taxon>
        <taxon>Entomobryomorpha</taxon>
        <taxon>Isotomoidea</taxon>
        <taxon>Isotomidae</taxon>
        <taxon>Proisotominae</taxon>
        <taxon>Folsomia</taxon>
    </lineage>
</organism>
<evidence type="ECO:0000313" key="3">
    <source>
        <dbReference type="EMBL" id="OXA55673.1"/>
    </source>
</evidence>
<feature type="compositionally biased region" description="Polar residues" evidence="1">
    <location>
        <begin position="1430"/>
        <end position="1440"/>
    </location>
</feature>
<feature type="compositionally biased region" description="Polar residues" evidence="1">
    <location>
        <begin position="1306"/>
        <end position="1316"/>
    </location>
</feature>
<keyword evidence="2" id="KW-0732">Signal</keyword>
<feature type="compositionally biased region" description="Basic and acidic residues" evidence="1">
    <location>
        <begin position="1075"/>
        <end position="1111"/>
    </location>
</feature>
<feature type="compositionally biased region" description="Basic and acidic residues" evidence="1">
    <location>
        <begin position="1125"/>
        <end position="1143"/>
    </location>
</feature>
<feature type="region of interest" description="Disordered" evidence="1">
    <location>
        <begin position="1672"/>
        <end position="1706"/>
    </location>
</feature>
<evidence type="ECO:0000313" key="4">
    <source>
        <dbReference type="Proteomes" id="UP000198287"/>
    </source>
</evidence>
<dbReference type="OrthoDB" id="8297527at2759"/>
<feature type="compositionally biased region" description="Basic and acidic residues" evidence="1">
    <location>
        <begin position="665"/>
        <end position="761"/>
    </location>
</feature>
<feature type="compositionally biased region" description="Basic and acidic residues" evidence="1">
    <location>
        <begin position="1049"/>
        <end position="1064"/>
    </location>
</feature>
<feature type="compositionally biased region" description="Low complexity" evidence="1">
    <location>
        <begin position="1857"/>
        <end position="1871"/>
    </location>
</feature>
<dbReference type="OMA" id="NPGDINE"/>
<feature type="region of interest" description="Disordered" evidence="1">
    <location>
        <begin position="1772"/>
        <end position="1801"/>
    </location>
</feature>
<evidence type="ECO:0000256" key="1">
    <source>
        <dbReference type="SAM" id="MobiDB-lite"/>
    </source>
</evidence>
<dbReference type="Proteomes" id="UP000198287">
    <property type="component" value="Unassembled WGS sequence"/>
</dbReference>
<feature type="signal peptide" evidence="2">
    <location>
        <begin position="1"/>
        <end position="19"/>
    </location>
</feature>
<feature type="region of interest" description="Disordered" evidence="1">
    <location>
        <begin position="1289"/>
        <end position="1628"/>
    </location>
</feature>
<feature type="compositionally biased region" description="Polar residues" evidence="1">
    <location>
        <begin position="1544"/>
        <end position="1556"/>
    </location>
</feature>